<proteinExistence type="predicted"/>
<reference evidence="1 2" key="1">
    <citation type="submission" date="2017-12" db="EMBL/GenBank/DDBJ databases">
        <authorList>
            <consortium name="DOE Joint Genome Institute"/>
            <person name="Haridas S."/>
            <person name="Kjaerbolling I."/>
            <person name="Vesth T.C."/>
            <person name="Frisvad J.C."/>
            <person name="Nybo J.L."/>
            <person name="Theobald S."/>
            <person name="Kuo A."/>
            <person name="Bowyer P."/>
            <person name="Matsuda Y."/>
            <person name="Mondo S."/>
            <person name="Lyhne E.K."/>
            <person name="Kogle M.E."/>
            <person name="Clum A."/>
            <person name="Lipzen A."/>
            <person name="Salamov A."/>
            <person name="Ngan C.Y."/>
            <person name="Daum C."/>
            <person name="Chiniquy J."/>
            <person name="Barry K."/>
            <person name="LaButti K."/>
            <person name="Simmons B.A."/>
            <person name="Magnuson J.K."/>
            <person name="Mortensen U.H."/>
            <person name="Larsen T.O."/>
            <person name="Grigoriev I.V."/>
            <person name="Baker S.E."/>
            <person name="Andersen M.R."/>
            <person name="Nordberg H.P."/>
            <person name="Cantor M.N."/>
            <person name="Hua S.X."/>
        </authorList>
    </citation>
    <scope>NUCLEOTIDE SEQUENCE [LARGE SCALE GENOMIC DNA]</scope>
    <source>
        <strain evidence="1 2">CBS 102.13</strain>
    </source>
</reference>
<name>A0A2I2F3H9_ASPCN</name>
<protein>
    <submittedName>
        <fullName evidence="1">Uncharacterized protein</fullName>
    </submittedName>
</protein>
<gene>
    <name evidence="1" type="ORF">BDW47DRAFT_110841</name>
</gene>
<dbReference type="GeneID" id="36520970"/>
<sequence length="51" mass="5838">MMDTPIFDSGASTQSSHWVSSPTTVCWWDHHPGRNGCLVTDSNFLRNSVWW</sequence>
<dbReference type="EMBL" id="KZ559166">
    <property type="protein sequence ID" value="PLB35169.1"/>
    <property type="molecule type" value="Genomic_DNA"/>
</dbReference>
<dbReference type="RefSeq" id="XP_024669181.1">
    <property type="nucleotide sequence ID" value="XM_024813810.1"/>
</dbReference>
<evidence type="ECO:0000313" key="1">
    <source>
        <dbReference type="EMBL" id="PLB35169.1"/>
    </source>
</evidence>
<organism evidence="1 2">
    <name type="scientific">Aspergillus candidus</name>
    <dbReference type="NCBI Taxonomy" id="41067"/>
    <lineage>
        <taxon>Eukaryota</taxon>
        <taxon>Fungi</taxon>
        <taxon>Dikarya</taxon>
        <taxon>Ascomycota</taxon>
        <taxon>Pezizomycotina</taxon>
        <taxon>Eurotiomycetes</taxon>
        <taxon>Eurotiomycetidae</taxon>
        <taxon>Eurotiales</taxon>
        <taxon>Aspergillaceae</taxon>
        <taxon>Aspergillus</taxon>
        <taxon>Aspergillus subgen. Circumdati</taxon>
    </lineage>
</organism>
<dbReference type="AlphaFoldDB" id="A0A2I2F3H9"/>
<keyword evidence="2" id="KW-1185">Reference proteome</keyword>
<dbReference type="Proteomes" id="UP000234585">
    <property type="component" value="Unassembled WGS sequence"/>
</dbReference>
<accession>A0A2I2F3H9</accession>
<evidence type="ECO:0000313" key="2">
    <source>
        <dbReference type="Proteomes" id="UP000234585"/>
    </source>
</evidence>